<name>A0ABV2ABW6_9GAMM</name>
<proteinExistence type="predicted"/>
<accession>A0ABV2ABW6</accession>
<dbReference type="Gene3D" id="3.90.190.10">
    <property type="entry name" value="Protein tyrosine phosphatase superfamily"/>
    <property type="match status" value="1"/>
</dbReference>
<reference evidence="2 3" key="1">
    <citation type="submission" date="2024-06" db="EMBL/GenBank/DDBJ databases">
        <authorList>
            <person name="Li Z."/>
            <person name="Jiang Y."/>
        </authorList>
    </citation>
    <scope>NUCLEOTIDE SEQUENCE [LARGE SCALE GENOMIC DNA]</scope>
    <source>
        <strain evidence="2 3">HSW-8</strain>
    </source>
</reference>
<organism evidence="2 3">
    <name type="scientific">Sinimarinibacterium thermocellulolyticum</name>
    <dbReference type="NCBI Taxonomy" id="3170016"/>
    <lineage>
        <taxon>Bacteria</taxon>
        <taxon>Pseudomonadati</taxon>
        <taxon>Pseudomonadota</taxon>
        <taxon>Gammaproteobacteria</taxon>
        <taxon>Nevskiales</taxon>
        <taxon>Nevskiaceae</taxon>
        <taxon>Sinimarinibacterium</taxon>
    </lineage>
</organism>
<evidence type="ECO:0000313" key="2">
    <source>
        <dbReference type="EMBL" id="MES0874723.1"/>
    </source>
</evidence>
<dbReference type="RefSeq" id="WP_352890066.1">
    <property type="nucleotide sequence ID" value="NZ_JBEPIJ010000014.1"/>
</dbReference>
<dbReference type="InterPro" id="IPR005939">
    <property type="entry name" value="BLH_phosphatase-like"/>
</dbReference>
<keyword evidence="2" id="KW-0808">Transferase</keyword>
<protein>
    <submittedName>
        <fullName evidence="2">Sulfur transferase domain-containing protein</fullName>
    </submittedName>
</protein>
<dbReference type="SUPFAM" id="SSF52799">
    <property type="entry name" value="(Phosphotyrosine protein) phosphatases II"/>
    <property type="match status" value="1"/>
</dbReference>
<dbReference type="EMBL" id="JBEPIJ010000014">
    <property type="protein sequence ID" value="MES0874723.1"/>
    <property type="molecule type" value="Genomic_DNA"/>
</dbReference>
<sequence length="147" mass="15259">MPAPIRLDIPFFAAPSEKVLTGGKTSPEALRQAQAQGVAKIVNLCPPSEDLGFDEPALAAALGLAYENIPVAGGADLTRENAQRLADAIASAPGPVLVHCMSSNRVGALFALKAHWLDGKSVDAAIAEGRAHGLKAMEAGVRQLLER</sequence>
<feature type="domain" description="Beta-lactamase hydrolase-like protein phosphatase-like" evidence="1">
    <location>
        <begin position="26"/>
        <end position="112"/>
    </location>
</feature>
<dbReference type="InterPro" id="IPR029021">
    <property type="entry name" value="Prot-tyrosine_phosphatase-like"/>
</dbReference>
<dbReference type="Proteomes" id="UP001465331">
    <property type="component" value="Unassembled WGS sequence"/>
</dbReference>
<evidence type="ECO:0000259" key="1">
    <source>
        <dbReference type="Pfam" id="PF04273"/>
    </source>
</evidence>
<keyword evidence="3" id="KW-1185">Reference proteome</keyword>
<dbReference type="GO" id="GO:0016740">
    <property type="term" value="F:transferase activity"/>
    <property type="evidence" value="ECO:0007669"/>
    <property type="project" value="UniProtKB-KW"/>
</dbReference>
<gene>
    <name evidence="2" type="ORF">ABSH63_11985</name>
</gene>
<evidence type="ECO:0000313" key="3">
    <source>
        <dbReference type="Proteomes" id="UP001465331"/>
    </source>
</evidence>
<comment type="caution">
    <text evidence="2">The sequence shown here is derived from an EMBL/GenBank/DDBJ whole genome shotgun (WGS) entry which is preliminary data.</text>
</comment>
<dbReference type="Pfam" id="PF04273">
    <property type="entry name" value="BLH_phosphatase"/>
    <property type="match status" value="1"/>
</dbReference>